<feature type="non-terminal residue" evidence="1">
    <location>
        <position position="1"/>
    </location>
</feature>
<name>X0W4D6_9ZZZZ</name>
<protein>
    <submittedName>
        <fullName evidence="1">Uncharacterized protein</fullName>
    </submittedName>
</protein>
<feature type="non-terminal residue" evidence="1">
    <location>
        <position position="262"/>
    </location>
</feature>
<dbReference type="AlphaFoldDB" id="X0W4D6"/>
<dbReference type="EMBL" id="BARS01031443">
    <property type="protein sequence ID" value="GAG18182.1"/>
    <property type="molecule type" value="Genomic_DNA"/>
</dbReference>
<organism evidence="1">
    <name type="scientific">marine sediment metagenome</name>
    <dbReference type="NCBI Taxonomy" id="412755"/>
    <lineage>
        <taxon>unclassified sequences</taxon>
        <taxon>metagenomes</taxon>
        <taxon>ecological metagenomes</taxon>
    </lineage>
</organism>
<proteinExistence type="predicted"/>
<accession>X0W4D6</accession>
<dbReference type="Pfam" id="PF25209">
    <property type="entry name" value="Phage_capsid_4"/>
    <property type="match status" value="1"/>
</dbReference>
<sequence>LENAQNIVIAKARYTMDHNQPCVELVEHMNLGKGEKSLTLPKVGQMEAENLVDGVDLVDAEDIGMTTQDLTTGEVGLKVILTDKLVRQENESVFAIVGRQMGDGMARKKDRDVIALFAALNGGNELGATTKSLTPANVAGCIAHAKANKFPAPVCIVHHPNTVYDITAGLGVTPGSAYPMPHGYAEELLKDFYKITINQVTVFEDGNIDANYGDVAGDGMGAIFSKNAMCVLDQKGFGVRRQEDISLRATEVVVTADYGCWE</sequence>
<gene>
    <name evidence="1" type="ORF">S01H1_48928</name>
</gene>
<evidence type="ECO:0000313" key="1">
    <source>
        <dbReference type="EMBL" id="GAG18182.1"/>
    </source>
</evidence>
<comment type="caution">
    <text evidence="1">The sequence shown here is derived from an EMBL/GenBank/DDBJ whole genome shotgun (WGS) entry which is preliminary data.</text>
</comment>
<reference evidence="1" key="1">
    <citation type="journal article" date="2014" name="Front. Microbiol.">
        <title>High frequency of phylogenetically diverse reductive dehalogenase-homologous genes in deep subseafloor sedimentary metagenomes.</title>
        <authorList>
            <person name="Kawai M."/>
            <person name="Futagami T."/>
            <person name="Toyoda A."/>
            <person name="Takaki Y."/>
            <person name="Nishi S."/>
            <person name="Hori S."/>
            <person name="Arai W."/>
            <person name="Tsubouchi T."/>
            <person name="Morono Y."/>
            <person name="Uchiyama I."/>
            <person name="Ito T."/>
            <person name="Fujiyama A."/>
            <person name="Inagaki F."/>
            <person name="Takami H."/>
        </authorList>
    </citation>
    <scope>NUCLEOTIDE SEQUENCE</scope>
    <source>
        <strain evidence="1">Expedition CK06-06</strain>
    </source>
</reference>